<accession>A0A8S0X8N3</accession>
<gene>
    <name evidence="1" type="ORF">AAE3_LOCUS12571</name>
</gene>
<evidence type="ECO:0000313" key="2">
    <source>
        <dbReference type="Proteomes" id="UP000467700"/>
    </source>
</evidence>
<name>A0A8S0X8N3_CYCAE</name>
<keyword evidence="2" id="KW-1185">Reference proteome</keyword>
<proteinExistence type="predicted"/>
<dbReference type="EMBL" id="CACVBS010000090">
    <property type="protein sequence ID" value="CAA7270542.1"/>
    <property type="molecule type" value="Genomic_DNA"/>
</dbReference>
<sequence>MPVIPGLALNPASDQDIAQARAYEAVVIFACMPNAAAAPPWLVALQANIQAIQANTQNMATNIDLLLQCSAESPILLENSSMGNKEALYDPRQPGCQVHLAPPHPTTRDELLRFTCEW</sequence>
<reference evidence="1 2" key="1">
    <citation type="submission" date="2020-01" db="EMBL/GenBank/DDBJ databases">
        <authorList>
            <person name="Gupta K D."/>
        </authorList>
    </citation>
    <scope>NUCLEOTIDE SEQUENCE [LARGE SCALE GENOMIC DNA]</scope>
</reference>
<dbReference type="Proteomes" id="UP000467700">
    <property type="component" value="Unassembled WGS sequence"/>
</dbReference>
<evidence type="ECO:0000313" key="1">
    <source>
        <dbReference type="EMBL" id="CAA7270542.1"/>
    </source>
</evidence>
<dbReference type="AlphaFoldDB" id="A0A8S0X8N3"/>
<organism evidence="1 2">
    <name type="scientific">Cyclocybe aegerita</name>
    <name type="common">Black poplar mushroom</name>
    <name type="synonym">Agrocybe aegerita</name>
    <dbReference type="NCBI Taxonomy" id="1973307"/>
    <lineage>
        <taxon>Eukaryota</taxon>
        <taxon>Fungi</taxon>
        <taxon>Dikarya</taxon>
        <taxon>Basidiomycota</taxon>
        <taxon>Agaricomycotina</taxon>
        <taxon>Agaricomycetes</taxon>
        <taxon>Agaricomycetidae</taxon>
        <taxon>Agaricales</taxon>
        <taxon>Agaricineae</taxon>
        <taxon>Bolbitiaceae</taxon>
        <taxon>Cyclocybe</taxon>
    </lineage>
</organism>
<comment type="caution">
    <text evidence="1">The sequence shown here is derived from an EMBL/GenBank/DDBJ whole genome shotgun (WGS) entry which is preliminary data.</text>
</comment>
<protein>
    <submittedName>
        <fullName evidence="1">Uncharacterized protein</fullName>
    </submittedName>
</protein>